<keyword evidence="2" id="KW-1185">Reference proteome</keyword>
<dbReference type="RefSeq" id="WP_132116090.1">
    <property type="nucleotide sequence ID" value="NZ_SLWS01000003.1"/>
</dbReference>
<dbReference type="EMBL" id="SLWS01000003">
    <property type="protein sequence ID" value="TCO60823.1"/>
    <property type="molecule type" value="Genomic_DNA"/>
</dbReference>
<gene>
    <name evidence="1" type="ORF">EV192_103404</name>
</gene>
<dbReference type="InterPro" id="IPR019587">
    <property type="entry name" value="Polyketide_cyclase/dehydratase"/>
</dbReference>
<dbReference type="Pfam" id="PF10604">
    <property type="entry name" value="Polyketide_cyc2"/>
    <property type="match status" value="1"/>
</dbReference>
<proteinExistence type="predicted"/>
<dbReference type="Gene3D" id="3.30.530.20">
    <property type="match status" value="1"/>
</dbReference>
<evidence type="ECO:0000313" key="2">
    <source>
        <dbReference type="Proteomes" id="UP000295680"/>
    </source>
</evidence>
<accession>A0A4R2JL90</accession>
<reference evidence="1 2" key="1">
    <citation type="submission" date="2019-03" db="EMBL/GenBank/DDBJ databases">
        <title>Genomic Encyclopedia of Type Strains, Phase IV (KMG-IV): sequencing the most valuable type-strain genomes for metagenomic binning, comparative biology and taxonomic classification.</title>
        <authorList>
            <person name="Goeker M."/>
        </authorList>
    </citation>
    <scope>NUCLEOTIDE SEQUENCE [LARGE SCALE GENOMIC DNA]</scope>
    <source>
        <strain evidence="1 2">DSM 45934</strain>
    </source>
</reference>
<dbReference type="OrthoDB" id="4545830at2"/>
<organism evidence="1 2">
    <name type="scientific">Actinocrispum wychmicini</name>
    <dbReference type="NCBI Taxonomy" id="1213861"/>
    <lineage>
        <taxon>Bacteria</taxon>
        <taxon>Bacillati</taxon>
        <taxon>Actinomycetota</taxon>
        <taxon>Actinomycetes</taxon>
        <taxon>Pseudonocardiales</taxon>
        <taxon>Pseudonocardiaceae</taxon>
        <taxon>Actinocrispum</taxon>
    </lineage>
</organism>
<dbReference type="SUPFAM" id="SSF55961">
    <property type="entry name" value="Bet v1-like"/>
    <property type="match status" value="1"/>
</dbReference>
<dbReference type="Proteomes" id="UP000295680">
    <property type="component" value="Unassembled WGS sequence"/>
</dbReference>
<name>A0A4R2JL90_9PSEU</name>
<dbReference type="CDD" id="cd07821">
    <property type="entry name" value="PYR_PYL_RCAR_like"/>
    <property type="match status" value="1"/>
</dbReference>
<dbReference type="InterPro" id="IPR023393">
    <property type="entry name" value="START-like_dom_sf"/>
</dbReference>
<dbReference type="AlphaFoldDB" id="A0A4R2JL90"/>
<comment type="caution">
    <text evidence="1">The sequence shown here is derived from an EMBL/GenBank/DDBJ whole genome shotgun (WGS) entry which is preliminary data.</text>
</comment>
<sequence>MVTVKVERVVAAPIDEVFDWCATSSNYTRTPLVLRARLAEPGDGAPYGVGAVRLHTWAIGWFKERVTAYHPPHDFDYVVDRSFPPARHKLGRMTFTEVPGGTRVVWTSIVEVPFPIRPLARTLITYVFGKILDAADADLAER</sequence>
<evidence type="ECO:0000313" key="1">
    <source>
        <dbReference type="EMBL" id="TCO60823.1"/>
    </source>
</evidence>
<protein>
    <submittedName>
        <fullName evidence="1">Polyketide cyclase/dehydrase/lipid transport protein</fullName>
    </submittedName>
</protein>